<dbReference type="EMBL" id="DF847217">
    <property type="protein sequence ID" value="GAT51537.1"/>
    <property type="molecule type" value="Genomic_DNA"/>
</dbReference>
<dbReference type="SUPFAM" id="SSF158573">
    <property type="entry name" value="GINS helical bundle-like"/>
    <property type="match status" value="1"/>
</dbReference>
<evidence type="ECO:0000256" key="4">
    <source>
        <dbReference type="ARBA" id="ARBA00022705"/>
    </source>
</evidence>
<dbReference type="CDD" id="cd11710">
    <property type="entry name" value="GINS_A_psf1"/>
    <property type="match status" value="1"/>
</dbReference>
<comment type="similarity">
    <text evidence="2 6">Belongs to the GINS1/PSF1 family.</text>
</comment>
<evidence type="ECO:0000256" key="2">
    <source>
        <dbReference type="ARBA" id="ARBA00006677"/>
    </source>
</evidence>
<dbReference type="CDD" id="cd21696">
    <property type="entry name" value="GINS_B_Psf1"/>
    <property type="match status" value="1"/>
</dbReference>
<accession>A0ABQ0LKH8</accession>
<reference evidence="9" key="1">
    <citation type="submission" date="2014-09" db="EMBL/GenBank/DDBJ databases">
        <title>Genome sequence of the luminous mushroom Mycena chlorophos for searching fungal bioluminescence genes.</title>
        <authorList>
            <person name="Tanaka Y."/>
            <person name="Kasuga D."/>
            <person name="Oba Y."/>
            <person name="Hase S."/>
            <person name="Sato K."/>
            <person name="Oba Y."/>
            <person name="Sakakibara Y."/>
        </authorList>
    </citation>
    <scope>NUCLEOTIDE SEQUENCE</scope>
</reference>
<keyword evidence="10" id="KW-1185">Reference proteome</keyword>
<dbReference type="PANTHER" id="PTHR12914">
    <property type="entry name" value="PARTNER OF SLD5"/>
    <property type="match status" value="1"/>
</dbReference>
<name>A0ABQ0LKH8_MYCCL</name>
<dbReference type="InterPro" id="IPR036224">
    <property type="entry name" value="GINS_bundle-like_dom_sf"/>
</dbReference>
<keyword evidence="4 6" id="KW-0235">DNA replication</keyword>
<feature type="domain" description="DNA replication complex GINS protein PSF1 C-terminal" evidence="8">
    <location>
        <begin position="154"/>
        <end position="203"/>
    </location>
</feature>
<dbReference type="Pfam" id="PF24997">
    <property type="entry name" value="PSF1_C"/>
    <property type="match status" value="1"/>
</dbReference>
<organism evidence="9 10">
    <name type="scientific">Mycena chlorophos</name>
    <name type="common">Agaric fungus</name>
    <name type="synonym">Agaricus chlorophos</name>
    <dbReference type="NCBI Taxonomy" id="658473"/>
    <lineage>
        <taxon>Eukaryota</taxon>
        <taxon>Fungi</taxon>
        <taxon>Dikarya</taxon>
        <taxon>Basidiomycota</taxon>
        <taxon>Agaricomycotina</taxon>
        <taxon>Agaricomycetes</taxon>
        <taxon>Agaricomycetidae</taxon>
        <taxon>Agaricales</taxon>
        <taxon>Marasmiineae</taxon>
        <taxon>Mycenaceae</taxon>
        <taxon>Mycena</taxon>
    </lineage>
</organism>
<keyword evidence="5 6" id="KW-0539">Nucleus</keyword>
<sequence length="606" mass="67980">MSEARQYGELATQLVTESRRSTQTDTLLKYNDALVRSIIREQRDLEKAADALVLAAANAQSPPPQLMIIQTAIARNKRCLLAYHNHRIQFLCTLYWSLGASLPPLLSAETTSIRAKLSPHEVDYLRSYHTSVMTFRAEFSHELDITASIVQPPKDLHVLVKVVRDCGVIQTESGTIDFRMGHRFMVRRSDIEHLIVQGYLEEVFDLFMVELISLIIDELPHASLAPCSLVTSRVRVPCQQRIFETLRMSAEADESRGSVPYAVAARKLEDSPCLAKYVKNFELFFEYLRLSLSEEAALTSVLGSVGSLRNIHIQRLHWPDLSEPLQGALLSLIDRSGPLLGEHLSLCDLNLFPLDAISRNICNWPSVTLDCLLVLEVLESLLASHPPPASRLRSLVIGRGPNSSIYHLLRLVPQCLSSLKRLSVREKAAHIHIPLSLLSFCAASVEAFALICEDRLNEYSLQKILPIQLPKMRELEISLHDIPFVDIAEGSSIVPTFLHELCAALAPAPGFRRLHVHLRIHAAVPHDPIYILPLSIDLLDDLLVRYLESGTVIELVVGHVHYYRARTALEQERELQAHMDALEAALREGLSKSVEKGLTIVSKWDI</sequence>
<proteinExistence type="inferred from homology"/>
<comment type="subcellular location">
    <subcellularLocation>
        <location evidence="1 6">Nucleus</location>
    </subcellularLocation>
</comment>
<dbReference type="Gene3D" id="1.20.58.1030">
    <property type="match status" value="1"/>
</dbReference>
<evidence type="ECO:0000256" key="3">
    <source>
        <dbReference type="ARBA" id="ARBA00015143"/>
    </source>
</evidence>
<evidence type="ECO:0000256" key="6">
    <source>
        <dbReference type="RuleBase" id="RU368085"/>
    </source>
</evidence>
<evidence type="ECO:0000313" key="9">
    <source>
        <dbReference type="EMBL" id="GAT51537.1"/>
    </source>
</evidence>
<dbReference type="PANTHER" id="PTHR12914:SF2">
    <property type="entry name" value="DNA REPLICATION COMPLEX GINS PROTEIN PSF1"/>
    <property type="match status" value="1"/>
</dbReference>
<comment type="subunit">
    <text evidence="6">Component of the GINS complex.</text>
</comment>
<evidence type="ECO:0000259" key="8">
    <source>
        <dbReference type="Pfam" id="PF24997"/>
    </source>
</evidence>
<protein>
    <recommendedName>
        <fullName evidence="3 6">DNA replication complex GINS protein PSF1</fullName>
    </recommendedName>
</protein>
<dbReference type="InterPro" id="IPR056783">
    <property type="entry name" value="PSF1_C"/>
</dbReference>
<evidence type="ECO:0000256" key="1">
    <source>
        <dbReference type="ARBA" id="ARBA00004123"/>
    </source>
</evidence>
<evidence type="ECO:0000313" key="10">
    <source>
        <dbReference type="Proteomes" id="UP000815677"/>
    </source>
</evidence>
<gene>
    <name evidence="9" type="ORF">MCHLO_08668</name>
</gene>
<feature type="domain" description="GINS subunit" evidence="7">
    <location>
        <begin position="61"/>
        <end position="137"/>
    </location>
</feature>
<dbReference type="Pfam" id="PF05916">
    <property type="entry name" value="Sld5"/>
    <property type="match status" value="1"/>
</dbReference>
<evidence type="ECO:0000259" key="7">
    <source>
        <dbReference type="Pfam" id="PF05916"/>
    </source>
</evidence>
<comment type="function">
    <text evidence="6">Required for correct functioning of the GINS complex, a complex that plays an essential role in the initiation of DNA replication, and progression of DNA replication forks. GINS complex seems to bind preferentially to single-stranded DNA.</text>
</comment>
<dbReference type="InterPro" id="IPR005339">
    <property type="entry name" value="GINS_Psf1"/>
</dbReference>
<evidence type="ECO:0000256" key="5">
    <source>
        <dbReference type="ARBA" id="ARBA00023242"/>
    </source>
</evidence>
<dbReference type="InterPro" id="IPR021151">
    <property type="entry name" value="GINS_A"/>
</dbReference>
<dbReference type="Proteomes" id="UP000815677">
    <property type="component" value="Unassembled WGS sequence"/>
</dbReference>